<comment type="caution">
    <text evidence="1">The sequence shown here is derived from an EMBL/GenBank/DDBJ whole genome shotgun (WGS) entry which is preliminary data.</text>
</comment>
<dbReference type="eggNOG" id="ENOG5033DZE">
    <property type="taxonomic scope" value="Bacteria"/>
</dbReference>
<dbReference type="HOGENOM" id="CLU_178316_0_0_0"/>
<proteinExistence type="predicted"/>
<evidence type="ECO:0000313" key="2">
    <source>
        <dbReference type="Proteomes" id="UP000017081"/>
    </source>
</evidence>
<dbReference type="AlphaFoldDB" id="U7V366"/>
<dbReference type="Proteomes" id="UP000017081">
    <property type="component" value="Unassembled WGS sequence"/>
</dbReference>
<dbReference type="EMBL" id="AXZF01000146">
    <property type="protein sequence ID" value="ERT66132.1"/>
    <property type="molecule type" value="Genomic_DNA"/>
</dbReference>
<dbReference type="STRING" id="1319815.HMPREF0202_02690"/>
<evidence type="ECO:0000313" key="1">
    <source>
        <dbReference type="EMBL" id="ERT66132.1"/>
    </source>
</evidence>
<keyword evidence="2" id="KW-1185">Reference proteome</keyword>
<dbReference type="RefSeq" id="WP_023052218.1">
    <property type="nucleotide sequence ID" value="NZ_CP173065.2"/>
</dbReference>
<organism evidence="1 2">
    <name type="scientific">Cetobacterium somerae ATCC BAA-474</name>
    <dbReference type="NCBI Taxonomy" id="1319815"/>
    <lineage>
        <taxon>Bacteria</taxon>
        <taxon>Fusobacteriati</taxon>
        <taxon>Fusobacteriota</taxon>
        <taxon>Fusobacteriia</taxon>
        <taxon>Fusobacteriales</taxon>
        <taxon>Fusobacteriaceae</taxon>
        <taxon>Cetobacterium</taxon>
    </lineage>
</organism>
<protein>
    <submittedName>
        <fullName evidence="1">Uncharacterized protein</fullName>
    </submittedName>
</protein>
<gene>
    <name evidence="1" type="ORF">HMPREF0202_02690</name>
</gene>
<sequence>MSMTVVGAKIALEGVIAKTEKSIERESSYLKELADDKATLSYIEQLQADGEPLPAGNPYGSYSEWKDQIEKEIKTGQNSLDRIEIEKAELMAFNYFVENAPEA</sequence>
<name>U7V366_9FUSO</name>
<accession>U7V366</accession>
<reference evidence="1 2" key="1">
    <citation type="submission" date="2013-08" db="EMBL/GenBank/DDBJ databases">
        <authorList>
            <person name="Weinstock G."/>
            <person name="Sodergren E."/>
            <person name="Wylie T."/>
            <person name="Fulton L."/>
            <person name="Fulton R."/>
            <person name="Fronick C."/>
            <person name="O'Laughlin M."/>
            <person name="Godfrey J."/>
            <person name="Miner T."/>
            <person name="Herter B."/>
            <person name="Appelbaum E."/>
            <person name="Cordes M."/>
            <person name="Lek S."/>
            <person name="Wollam A."/>
            <person name="Pepin K.H."/>
            <person name="Palsikar V.B."/>
            <person name="Mitreva M."/>
            <person name="Wilson R.K."/>
        </authorList>
    </citation>
    <scope>NUCLEOTIDE SEQUENCE [LARGE SCALE GENOMIC DNA]</scope>
    <source>
        <strain evidence="1 2">ATCC BAA-474</strain>
    </source>
</reference>